<name>A0A9D5P219_XYLRU</name>
<dbReference type="InterPro" id="IPR012547">
    <property type="entry name" value="PDDEXK_9"/>
</dbReference>
<comment type="caution">
    <text evidence="1">The sequence shown here is derived from an EMBL/GenBank/DDBJ whole genome shotgun (WGS) entry which is preliminary data.</text>
</comment>
<proteinExistence type="predicted"/>
<dbReference type="Pfam" id="PF08011">
    <property type="entry name" value="PDDEXK_9"/>
    <property type="match status" value="1"/>
</dbReference>
<accession>A0A9D5P219</accession>
<evidence type="ECO:0000313" key="1">
    <source>
        <dbReference type="EMBL" id="MBE6270982.1"/>
    </source>
</evidence>
<protein>
    <recommendedName>
        <fullName evidence="3">PD-(D/E)XK nuclease superfamily protein</fullName>
    </recommendedName>
</protein>
<gene>
    <name evidence="1" type="ORF">E7101_08530</name>
</gene>
<reference evidence="1" key="1">
    <citation type="submission" date="2019-04" db="EMBL/GenBank/DDBJ databases">
        <title>Evolution of Biomass-Degrading Anaerobic Consortia Revealed by Metagenomics.</title>
        <authorList>
            <person name="Peng X."/>
        </authorList>
    </citation>
    <scope>NUCLEOTIDE SEQUENCE</scope>
    <source>
        <strain evidence="1">SIG140</strain>
    </source>
</reference>
<sequence length="71" mass="8213">MADIVLIPRKHVDSPAIVLELKYDKDADTAINQIKQKNYPERVVPYTKNLLLVGINYHKQQKTHACKIEKL</sequence>
<dbReference type="Proteomes" id="UP000806522">
    <property type="component" value="Unassembled WGS sequence"/>
</dbReference>
<dbReference type="EMBL" id="SUYC01000008">
    <property type="protein sequence ID" value="MBE6270982.1"/>
    <property type="molecule type" value="Genomic_DNA"/>
</dbReference>
<dbReference type="AlphaFoldDB" id="A0A9D5P219"/>
<evidence type="ECO:0008006" key="3">
    <source>
        <dbReference type="Google" id="ProtNLM"/>
    </source>
</evidence>
<organism evidence="1 2">
    <name type="scientific">Xylanibacter ruminicola</name>
    <name type="common">Prevotella ruminicola</name>
    <dbReference type="NCBI Taxonomy" id="839"/>
    <lineage>
        <taxon>Bacteria</taxon>
        <taxon>Pseudomonadati</taxon>
        <taxon>Bacteroidota</taxon>
        <taxon>Bacteroidia</taxon>
        <taxon>Bacteroidales</taxon>
        <taxon>Prevotellaceae</taxon>
        <taxon>Xylanibacter</taxon>
    </lineage>
</organism>
<evidence type="ECO:0000313" key="2">
    <source>
        <dbReference type="Proteomes" id="UP000806522"/>
    </source>
</evidence>